<feature type="transmembrane region" description="Helical" evidence="8">
    <location>
        <begin position="284"/>
        <end position="303"/>
    </location>
</feature>
<feature type="transmembrane region" description="Helical" evidence="8">
    <location>
        <begin position="396"/>
        <end position="414"/>
    </location>
</feature>
<comment type="similarity">
    <text evidence="8">Belongs to the insect chemoreceptor superfamily. Gustatory receptor (GR) family.</text>
</comment>
<evidence type="ECO:0000256" key="6">
    <source>
        <dbReference type="ARBA" id="ARBA00023170"/>
    </source>
</evidence>
<dbReference type="GO" id="GO:0005886">
    <property type="term" value="C:plasma membrane"/>
    <property type="evidence" value="ECO:0007669"/>
    <property type="project" value="UniProtKB-SubCell"/>
</dbReference>
<evidence type="ECO:0000256" key="3">
    <source>
        <dbReference type="ARBA" id="ARBA00022692"/>
    </source>
</evidence>
<feature type="transmembrane region" description="Helical" evidence="8">
    <location>
        <begin position="30"/>
        <end position="53"/>
    </location>
</feature>
<evidence type="ECO:0000256" key="1">
    <source>
        <dbReference type="ARBA" id="ARBA00004651"/>
    </source>
</evidence>
<keyword evidence="7 8" id="KW-0807">Transducer</keyword>
<dbReference type="EMBL" id="JAWNGG020000014">
    <property type="protein sequence ID" value="KAK9309200.1"/>
    <property type="molecule type" value="Genomic_DNA"/>
</dbReference>
<proteinExistence type="inferred from homology"/>
<feature type="transmembrane region" description="Helical" evidence="8">
    <location>
        <begin position="73"/>
        <end position="90"/>
    </location>
</feature>
<evidence type="ECO:0000313" key="9">
    <source>
        <dbReference type="EMBL" id="KAK9309200.1"/>
    </source>
</evidence>
<dbReference type="PANTHER" id="PTHR21143:SF133">
    <property type="entry name" value="GUSTATORY AND PHEROMONE RECEPTOR 32A-RELATED"/>
    <property type="match status" value="1"/>
</dbReference>
<keyword evidence="6 8" id="KW-0675">Receptor</keyword>
<evidence type="ECO:0000256" key="5">
    <source>
        <dbReference type="ARBA" id="ARBA00023136"/>
    </source>
</evidence>
<feature type="transmembrane region" description="Helical" evidence="8">
    <location>
        <begin position="124"/>
        <end position="147"/>
    </location>
</feature>
<protein>
    <recommendedName>
        <fullName evidence="8">Gustatory receptor</fullName>
    </recommendedName>
</protein>
<feature type="transmembrane region" description="Helical" evidence="8">
    <location>
        <begin position="315"/>
        <end position="335"/>
    </location>
</feature>
<dbReference type="GO" id="GO:0043025">
    <property type="term" value="C:neuronal cell body"/>
    <property type="evidence" value="ECO:0007669"/>
    <property type="project" value="TreeGrafter"/>
</dbReference>
<dbReference type="GO" id="GO:0030424">
    <property type="term" value="C:axon"/>
    <property type="evidence" value="ECO:0007669"/>
    <property type="project" value="TreeGrafter"/>
</dbReference>
<evidence type="ECO:0000313" key="10">
    <source>
        <dbReference type="Proteomes" id="UP001432146"/>
    </source>
</evidence>
<gene>
    <name evidence="9" type="ORF">QLX08_001142</name>
</gene>
<keyword evidence="4 8" id="KW-1133">Transmembrane helix</keyword>
<comment type="caution">
    <text evidence="8">Lacks conserved residue(s) required for the propagation of feature annotation.</text>
</comment>
<dbReference type="AlphaFoldDB" id="A0AAW1AGS9"/>
<evidence type="ECO:0000256" key="4">
    <source>
        <dbReference type="ARBA" id="ARBA00022989"/>
    </source>
</evidence>
<dbReference type="Proteomes" id="UP001432146">
    <property type="component" value="Unassembled WGS sequence"/>
</dbReference>
<accession>A0AAW1AGS9</accession>
<comment type="subcellular location">
    <subcellularLocation>
        <location evidence="1 8">Cell membrane</location>
        <topology evidence="1 8">Multi-pass membrane protein</topology>
    </subcellularLocation>
</comment>
<evidence type="ECO:0000256" key="8">
    <source>
        <dbReference type="RuleBase" id="RU363108"/>
    </source>
</evidence>
<evidence type="ECO:0000256" key="7">
    <source>
        <dbReference type="ARBA" id="ARBA00023224"/>
    </source>
</evidence>
<dbReference type="GO" id="GO:0050909">
    <property type="term" value="P:sensory perception of taste"/>
    <property type="evidence" value="ECO:0007669"/>
    <property type="project" value="InterPro"/>
</dbReference>
<dbReference type="GO" id="GO:0007635">
    <property type="term" value="P:chemosensory behavior"/>
    <property type="evidence" value="ECO:0007669"/>
    <property type="project" value="TreeGrafter"/>
</dbReference>
<keyword evidence="5 8" id="KW-0472">Membrane</keyword>
<reference evidence="9 10" key="1">
    <citation type="submission" date="2024-05" db="EMBL/GenBank/DDBJ databases">
        <title>The nuclear and mitochondrial genome assemblies of Tetragonisca angustula (Apidae: Meliponini), a tiny yet remarkable pollinator in the Neotropics.</title>
        <authorList>
            <person name="Ferrari R."/>
            <person name="Ricardo P.C."/>
            <person name="Dias F.C."/>
            <person name="Araujo N.S."/>
            <person name="Soares D.O."/>
            <person name="Zhou Q.-S."/>
            <person name="Zhu C.-D."/>
            <person name="Coutinho L."/>
            <person name="Airas M.C."/>
            <person name="Batista T.M."/>
        </authorList>
    </citation>
    <scope>NUCLEOTIDE SEQUENCE [LARGE SCALE GENOMIC DNA]</scope>
    <source>
        <strain evidence="9">ASF017062</strain>
        <tissue evidence="9">Abdomen</tissue>
    </source>
</reference>
<dbReference type="GO" id="GO:0030425">
    <property type="term" value="C:dendrite"/>
    <property type="evidence" value="ECO:0007669"/>
    <property type="project" value="TreeGrafter"/>
</dbReference>
<name>A0AAW1AGS9_9HYME</name>
<keyword evidence="2 8" id="KW-1003">Cell membrane</keyword>
<dbReference type="GO" id="GO:0008049">
    <property type="term" value="P:male courtship behavior"/>
    <property type="evidence" value="ECO:0007669"/>
    <property type="project" value="TreeGrafter"/>
</dbReference>
<keyword evidence="3 8" id="KW-0812">Transmembrane</keyword>
<comment type="caution">
    <text evidence="9">The sequence shown here is derived from an EMBL/GenBank/DDBJ whole genome shotgun (WGS) entry which is preliminary data.</text>
</comment>
<dbReference type="PANTHER" id="PTHR21143">
    <property type="entry name" value="INVERTEBRATE GUSTATORY RECEPTOR"/>
    <property type="match status" value="1"/>
</dbReference>
<evidence type="ECO:0000256" key="2">
    <source>
        <dbReference type="ARBA" id="ARBA00022475"/>
    </source>
</evidence>
<sequence>MDNYEKTTRIITVFNYIAGLRNFIDPRKNLLKFICSWIWNIFFISIIVIAEVYHHLHVRMQLNIEHIIYTIEYSIHALGYACTMIIGLFQSKNVSMLRKRIDKVDENLRSLGVKIDYHNLFRRVLIVGSFWILNATIICGILLQWIIEKNPDFNEISYAICYTCITNAQSVILYEYNAAIFWLGSRFKVINELLKTLPSEDNESIAMESNEEIIFKPSSNFQNRLEVDCSMEDISQISSMNDTSNLRNESPSDGNLRLLQQIRFLHLQVCNVSKMVNQLFNAQILIYTFAQLLYFCVCIYYVYMQIRRKHDFTDALALEIAFLLDSIVGVLKIALMSIDCEYAMKQADKIISLIHACPLYRESTELKNETLQFLWQISYTQLEDTKSVHYVLNYSFVRNCFYFVLTYLVIMVQLSQNLI</sequence>
<dbReference type="InterPro" id="IPR013604">
    <property type="entry name" value="7TM_chemorcpt"/>
</dbReference>
<organism evidence="9 10">
    <name type="scientific">Tetragonisca angustula</name>
    <dbReference type="NCBI Taxonomy" id="166442"/>
    <lineage>
        <taxon>Eukaryota</taxon>
        <taxon>Metazoa</taxon>
        <taxon>Ecdysozoa</taxon>
        <taxon>Arthropoda</taxon>
        <taxon>Hexapoda</taxon>
        <taxon>Insecta</taxon>
        <taxon>Pterygota</taxon>
        <taxon>Neoptera</taxon>
        <taxon>Endopterygota</taxon>
        <taxon>Hymenoptera</taxon>
        <taxon>Apocrita</taxon>
        <taxon>Aculeata</taxon>
        <taxon>Apoidea</taxon>
        <taxon>Anthophila</taxon>
        <taxon>Apidae</taxon>
        <taxon>Tetragonisca</taxon>
    </lineage>
</organism>
<keyword evidence="10" id="KW-1185">Reference proteome</keyword>
<comment type="function">
    <text evidence="8">Gustatory receptor which mediates acceptance or avoidance behavior, depending on its substrates.</text>
</comment>
<dbReference type="GO" id="GO:0007165">
    <property type="term" value="P:signal transduction"/>
    <property type="evidence" value="ECO:0007669"/>
    <property type="project" value="UniProtKB-KW"/>
</dbReference>
<dbReference type="Pfam" id="PF08395">
    <property type="entry name" value="7tm_7"/>
    <property type="match status" value="1"/>
</dbReference>